<keyword evidence="1" id="KW-0812">Transmembrane</keyword>
<feature type="chain" id="PRO_5023917554" description="WD40 repeat domain-containing protein" evidence="2">
    <location>
        <begin position="23"/>
        <end position="328"/>
    </location>
</feature>
<dbReference type="Proteomes" id="UP000327011">
    <property type="component" value="Unassembled WGS sequence"/>
</dbReference>
<reference evidence="3 4" key="1">
    <citation type="submission" date="2019-09" db="EMBL/GenBank/DDBJ databases">
        <title>Screening of Novel Bioactive Compounds from Soil-Associated.</title>
        <authorList>
            <person name="Gong X."/>
        </authorList>
    </citation>
    <scope>NUCLEOTIDE SEQUENCE [LARGE SCALE GENOMIC DNA]</scope>
    <source>
        <strain evidence="3 4">Gxj-6</strain>
    </source>
</reference>
<organism evidence="3 4">
    <name type="scientific">Microbispora cellulosiformans</name>
    <dbReference type="NCBI Taxonomy" id="2614688"/>
    <lineage>
        <taxon>Bacteria</taxon>
        <taxon>Bacillati</taxon>
        <taxon>Actinomycetota</taxon>
        <taxon>Actinomycetes</taxon>
        <taxon>Streptosporangiales</taxon>
        <taxon>Streptosporangiaceae</taxon>
        <taxon>Microbispora</taxon>
    </lineage>
</organism>
<gene>
    <name evidence="3" type="ORF">F5972_23820</name>
</gene>
<dbReference type="SUPFAM" id="SSF63829">
    <property type="entry name" value="Calcium-dependent phosphotriesterase"/>
    <property type="match status" value="1"/>
</dbReference>
<evidence type="ECO:0000256" key="2">
    <source>
        <dbReference type="SAM" id="SignalP"/>
    </source>
</evidence>
<dbReference type="RefSeq" id="WP_150935999.1">
    <property type="nucleotide sequence ID" value="NZ_VYTZ01000008.1"/>
</dbReference>
<keyword evidence="1" id="KW-1133">Transmembrane helix</keyword>
<comment type="caution">
    <text evidence="3">The sequence shown here is derived from an EMBL/GenBank/DDBJ whole genome shotgun (WGS) entry which is preliminary data.</text>
</comment>
<feature type="signal peptide" evidence="2">
    <location>
        <begin position="1"/>
        <end position="22"/>
    </location>
</feature>
<proteinExistence type="predicted"/>
<feature type="transmembrane region" description="Helical" evidence="1">
    <location>
        <begin position="296"/>
        <end position="319"/>
    </location>
</feature>
<sequence length="328" mass="34900">MFLSKLIVSFAAALTTSAPAWADEPPPQTIPASSWTTAFSWTDPEITESSGLYASAVHAGVVWTVNDGEGPVRLFAAGPDGRTRAVVTLAGVTGVDTEALGGAVDEDGVSWIYVGDIGGTPKPRPDGILVHRFAEPGSLVTQTIPSTTYRLVYPDGQHDAETLLVEPTTRHLYVVTKSDQGGDLYSAPLTLSEDRPNPLTHVMKIPHVVDDGFISAKGAVFLRGYNKIRVWDKLGGKVSWIIDVPQQPQGEGLALSADGSALLISSEHPSTPVYRLGLPEQLRAEPPWASRMTARWMWIAGGGGGLALVLIVGVLLVALRRRGKGPAR</sequence>
<evidence type="ECO:0000313" key="4">
    <source>
        <dbReference type="Proteomes" id="UP000327011"/>
    </source>
</evidence>
<protein>
    <recommendedName>
        <fullName evidence="5">WD40 repeat domain-containing protein</fullName>
    </recommendedName>
</protein>
<evidence type="ECO:0000256" key="1">
    <source>
        <dbReference type="SAM" id="Phobius"/>
    </source>
</evidence>
<evidence type="ECO:0008006" key="5">
    <source>
        <dbReference type="Google" id="ProtNLM"/>
    </source>
</evidence>
<keyword evidence="1" id="KW-0472">Membrane</keyword>
<dbReference type="EMBL" id="VYTZ01000008">
    <property type="protein sequence ID" value="KAA9376444.1"/>
    <property type="molecule type" value="Genomic_DNA"/>
</dbReference>
<dbReference type="AlphaFoldDB" id="A0A5J5JXM2"/>
<accession>A0A5J5JXM2</accession>
<evidence type="ECO:0000313" key="3">
    <source>
        <dbReference type="EMBL" id="KAA9376444.1"/>
    </source>
</evidence>
<keyword evidence="4" id="KW-1185">Reference proteome</keyword>
<name>A0A5J5JXM2_9ACTN</name>
<keyword evidence="2" id="KW-0732">Signal</keyword>